<sequence>MDLMEKSKRADFLFEADRQEAPLAGRHVDDDNASILCCGSCLPAQLPKDGRPPPEAMPPPGALPAATKLAR</sequence>
<feature type="compositionally biased region" description="Pro residues" evidence="1">
    <location>
        <begin position="53"/>
        <end position="62"/>
    </location>
</feature>
<evidence type="ECO:0000313" key="2">
    <source>
        <dbReference type="EMBL" id="JAD14825.1"/>
    </source>
</evidence>
<organism evidence="2">
    <name type="scientific">Arundo donax</name>
    <name type="common">Giant reed</name>
    <name type="synonym">Donax arundinaceus</name>
    <dbReference type="NCBI Taxonomy" id="35708"/>
    <lineage>
        <taxon>Eukaryota</taxon>
        <taxon>Viridiplantae</taxon>
        <taxon>Streptophyta</taxon>
        <taxon>Embryophyta</taxon>
        <taxon>Tracheophyta</taxon>
        <taxon>Spermatophyta</taxon>
        <taxon>Magnoliopsida</taxon>
        <taxon>Liliopsida</taxon>
        <taxon>Poales</taxon>
        <taxon>Poaceae</taxon>
        <taxon>PACMAD clade</taxon>
        <taxon>Arundinoideae</taxon>
        <taxon>Arundineae</taxon>
        <taxon>Arundo</taxon>
    </lineage>
</organism>
<accession>A0A0A8XQE9</accession>
<name>A0A0A8XQE9_ARUDO</name>
<feature type="region of interest" description="Disordered" evidence="1">
    <location>
        <begin position="47"/>
        <end position="71"/>
    </location>
</feature>
<dbReference type="EMBL" id="GBRH01283070">
    <property type="protein sequence ID" value="JAD14825.1"/>
    <property type="molecule type" value="Transcribed_RNA"/>
</dbReference>
<evidence type="ECO:0000256" key="1">
    <source>
        <dbReference type="SAM" id="MobiDB-lite"/>
    </source>
</evidence>
<proteinExistence type="predicted"/>
<protein>
    <submittedName>
        <fullName evidence="2">Uncharacterized protein</fullName>
    </submittedName>
</protein>
<reference evidence="2" key="2">
    <citation type="journal article" date="2015" name="Data Brief">
        <title>Shoot transcriptome of the giant reed, Arundo donax.</title>
        <authorList>
            <person name="Barrero R.A."/>
            <person name="Guerrero F.D."/>
            <person name="Moolhuijzen P."/>
            <person name="Goolsby J.A."/>
            <person name="Tidwell J."/>
            <person name="Bellgard S.E."/>
            <person name="Bellgard M.I."/>
        </authorList>
    </citation>
    <scope>NUCLEOTIDE SEQUENCE</scope>
    <source>
        <tissue evidence="2">Shoot tissue taken approximately 20 cm above the soil surface</tissue>
    </source>
</reference>
<dbReference type="AlphaFoldDB" id="A0A0A8XQE9"/>
<reference evidence="2" key="1">
    <citation type="submission" date="2014-09" db="EMBL/GenBank/DDBJ databases">
        <authorList>
            <person name="Magalhaes I.L.F."/>
            <person name="Oliveira U."/>
            <person name="Santos F.R."/>
            <person name="Vidigal T.H.D.A."/>
            <person name="Brescovit A.D."/>
            <person name="Santos A.J."/>
        </authorList>
    </citation>
    <scope>NUCLEOTIDE SEQUENCE</scope>
    <source>
        <tissue evidence="2">Shoot tissue taken approximately 20 cm above the soil surface</tissue>
    </source>
</reference>